<evidence type="ECO:0000313" key="2">
    <source>
        <dbReference type="EMBL" id="OOZ39418.1"/>
    </source>
</evidence>
<feature type="chain" id="PRO_5012233453" evidence="1">
    <location>
        <begin position="24"/>
        <end position="121"/>
    </location>
</feature>
<dbReference type="Proteomes" id="UP000190198">
    <property type="component" value="Unassembled WGS sequence"/>
</dbReference>
<dbReference type="EMBL" id="MPRK01000129">
    <property type="protein sequence ID" value="OOZ39418.1"/>
    <property type="molecule type" value="Genomic_DNA"/>
</dbReference>
<evidence type="ECO:0000313" key="3">
    <source>
        <dbReference type="Proteomes" id="UP000190198"/>
    </source>
</evidence>
<keyword evidence="3" id="KW-1185">Reference proteome</keyword>
<sequence>MSKTVTQSVSAAALIMISGQTAAQPYYQPAYPTQSELPPPEYAYPPAYASNPYPRERRWSMWRDGWDFDRRTKPWEGDYWDGRDRWGNRGDWGPLEGVVDGSGAGDFEFNISAEIEFDADA</sequence>
<keyword evidence="1" id="KW-0732">Signal</keyword>
<gene>
    <name evidence="2" type="ORF">BOW52_07340</name>
</gene>
<feature type="signal peptide" evidence="1">
    <location>
        <begin position="1"/>
        <end position="23"/>
    </location>
</feature>
<reference evidence="2 3" key="1">
    <citation type="submission" date="2016-11" db="EMBL/GenBank/DDBJ databases">
        <title>Mixed transmission modes and dynamic genome evolution in an obligate animal-bacterial symbiosis.</title>
        <authorList>
            <person name="Russell S.L."/>
            <person name="Corbett-Detig R.B."/>
            <person name="Cavanaugh C.M."/>
        </authorList>
    </citation>
    <scope>NUCLEOTIDE SEQUENCE [LARGE SCALE GENOMIC DNA]</scope>
    <source>
        <strain evidence="2">Sp-SM6</strain>
    </source>
</reference>
<organism evidence="2 3">
    <name type="scientific">Solemya elarraichensis gill symbiont</name>
    <dbReference type="NCBI Taxonomy" id="1918949"/>
    <lineage>
        <taxon>Bacteria</taxon>
        <taxon>Pseudomonadati</taxon>
        <taxon>Pseudomonadota</taxon>
        <taxon>Gammaproteobacteria</taxon>
        <taxon>sulfur-oxidizing symbionts</taxon>
    </lineage>
</organism>
<feature type="non-terminal residue" evidence="2">
    <location>
        <position position="121"/>
    </location>
</feature>
<proteinExistence type="predicted"/>
<protein>
    <submittedName>
        <fullName evidence="2">Uncharacterized protein</fullName>
    </submittedName>
</protein>
<comment type="caution">
    <text evidence="2">The sequence shown here is derived from an EMBL/GenBank/DDBJ whole genome shotgun (WGS) entry which is preliminary data.</text>
</comment>
<name>A0A1T2L2S6_9GAMM</name>
<evidence type="ECO:0000256" key="1">
    <source>
        <dbReference type="SAM" id="SignalP"/>
    </source>
</evidence>
<accession>A0A1T2L2S6</accession>
<dbReference type="AlphaFoldDB" id="A0A1T2L2S6"/>